<evidence type="ECO:0000256" key="6">
    <source>
        <dbReference type="ARBA" id="ARBA00022723"/>
    </source>
</evidence>
<dbReference type="KEGG" id="acep:105617343"/>
<evidence type="ECO:0000256" key="8">
    <source>
        <dbReference type="ARBA" id="ARBA00023004"/>
    </source>
</evidence>
<dbReference type="GO" id="GO:0005525">
    <property type="term" value="F:GTP binding"/>
    <property type="evidence" value="ECO:0007669"/>
    <property type="project" value="UniProtKB-KW"/>
</dbReference>
<dbReference type="EMBL" id="ADTU01009527">
    <property type="status" value="NOT_ANNOTATED_CDS"/>
    <property type="molecule type" value="Genomic_DNA"/>
</dbReference>
<evidence type="ECO:0000256" key="11">
    <source>
        <dbReference type="ARBA" id="ARBA00023293"/>
    </source>
</evidence>
<dbReference type="Pfam" id="PF07700">
    <property type="entry name" value="HNOB"/>
    <property type="match status" value="1"/>
</dbReference>
<keyword evidence="19" id="KW-1185">Reference proteome</keyword>
<keyword evidence="11" id="KW-0141">cGMP biosynthesis</keyword>
<dbReference type="Gene3D" id="3.90.1520.10">
    <property type="entry name" value="H-NOX domain"/>
    <property type="match status" value="1"/>
</dbReference>
<dbReference type="EMBL" id="ADTU01009521">
    <property type="status" value="NOT_ANNOTATED_CDS"/>
    <property type="molecule type" value="Genomic_DNA"/>
</dbReference>
<organism evidence="18 19">
    <name type="scientific">Atta cephalotes</name>
    <name type="common">Leafcutter ant</name>
    <dbReference type="NCBI Taxonomy" id="12957"/>
    <lineage>
        <taxon>Eukaryota</taxon>
        <taxon>Metazoa</taxon>
        <taxon>Ecdysozoa</taxon>
        <taxon>Arthropoda</taxon>
        <taxon>Hexapoda</taxon>
        <taxon>Insecta</taxon>
        <taxon>Pterygota</taxon>
        <taxon>Neoptera</taxon>
        <taxon>Endopterygota</taxon>
        <taxon>Hymenoptera</taxon>
        <taxon>Apocrita</taxon>
        <taxon>Aculeata</taxon>
        <taxon>Formicoidea</taxon>
        <taxon>Formicidae</taxon>
        <taxon>Myrmicinae</taxon>
        <taxon>Atta</taxon>
    </lineage>
</organism>
<feature type="region of interest" description="Disordered" evidence="16">
    <location>
        <begin position="824"/>
        <end position="899"/>
    </location>
</feature>
<dbReference type="InterPro" id="IPR011645">
    <property type="entry name" value="HNOB_dom_associated"/>
</dbReference>
<dbReference type="OrthoDB" id="423313at2759"/>
<dbReference type="Gene3D" id="3.30.70.1230">
    <property type="entry name" value="Nucleotide cyclase"/>
    <property type="match status" value="1"/>
</dbReference>
<comment type="cofactor">
    <cofactor evidence="1">
        <name>heme</name>
        <dbReference type="ChEBI" id="CHEBI:30413"/>
    </cofactor>
</comment>
<dbReference type="Gene3D" id="3.40.30.10">
    <property type="entry name" value="Glutaredoxin"/>
    <property type="match status" value="1"/>
</dbReference>
<feature type="compositionally biased region" description="Low complexity" evidence="16">
    <location>
        <begin position="960"/>
        <end position="984"/>
    </location>
</feature>
<dbReference type="PANTHER" id="PTHR45655:SF2">
    <property type="entry name" value="GUANYLATE CYCLASE SOLUBLE SUBUNIT BETA-1"/>
    <property type="match status" value="1"/>
</dbReference>
<feature type="compositionally biased region" description="Polar residues" evidence="16">
    <location>
        <begin position="857"/>
        <end position="877"/>
    </location>
</feature>
<evidence type="ECO:0000313" key="18">
    <source>
        <dbReference type="EnsemblMetazoa" id="XP_012054295.1"/>
    </source>
</evidence>
<feature type="compositionally biased region" description="Polar residues" evidence="16">
    <location>
        <begin position="824"/>
        <end position="841"/>
    </location>
</feature>
<dbReference type="EC" id="4.6.1.2" evidence="3"/>
<reference evidence="18" key="2">
    <citation type="submission" date="2016-04" db="UniProtKB">
        <authorList>
            <consortium name="EnsemblMetazoa"/>
        </authorList>
    </citation>
    <scope>IDENTIFICATION</scope>
</reference>
<sequence>MWWIVIQRVHGYTVNDVTATYVTMPERVAPYCSRIDRGATSNAPRRWRGEESDEEGTRARYGFVNYALELLVVKTFGNETWETIKKDAAVNMEGQFLVRQIYEDEITYNLISAAVNKLNIPANEILELFGRMFFEFCQDSGYDKILQVLGATPRDFLQNLDALHDHLGTLYPGMRAPSFRCTERPEDGALILHYYSDRPGLEHIVIGIVKTVAKKLHGTDVDMQIVKTKSECDHVQFLITDTSGPGVVSNPMIAELETLSVEPKVSPTTFCRVFPFHLMFNRDLTIVQTGCTITRVIPHVSSGHCKLSDILLTVRPHLELTFENILSHINTVYVLRTKKGVMLVDAAEEYSSLRLKGQMLYIPETDMVIFLCYPSVMNLDDLTRRGLYLSDVPLHDATRDLVLMSEQFEADYKLTRNLELLTDKLQQTYRELDGEKQKTDRLLYSVLPISVANELRHSRPVPAKKYDCVTLLFSGIVGFGAYCAAHTDSNGAMKIVNMLNELYTAFDVLTDPKKNPNVYKVETVGDKYMAVSGLPEPCRCHARCIARLALDMMDLAADEVQIDGEPVIITMTVPPPLSAKTQTRDASQAGRQTVSIRTVSPSPSVSLPLASGPGATVFVGVSAPTADSVTTCRRRIPEVQSANGGCEERSNVVESSRQQRWQQSQHQQAAHIVKIKINPDGDKNSRVISTVRLTLDENDRNHEIENGAARERSSRRDNGAVVVSATNLVNERHCASAGAGDGCVRISVFSGDPATGSDNQERNNNNNSNSNDDSDKRSQDDDRSDSRDMVHRGTTETLNSSTLGSRSSACFYYNSYQSPLSGMVMSSGQCSPSDTLDSGTCSDLDGTPPPLPKKKNSSTVILSNSTHNRTGSLTSSGAEVDSDDNESNISCDSLNGAEVNGEDTSEYRVHEMPKDVEETVGVVEKLGRITLTNSVNDTIEESNGVHRQISITELGCAPCSPVPSASVSPSPSGTSSLSKASSTPRVRSPDPAIEQNGQSVLSPVIKECTYEERKQREQERIEQEECVNATQNRSTGHKYLYEDDRYYNFHVNELRDNNKNSNGEHGVAENDECFAGYKIHDKEAIRSAKGTVRGVKNRVRAGIATFLQSPTSKAYVEREKGRVVLYTTSLGIVRETFTNCMKMKQMLWTNMVKYDEADLFRDTELQTELRDRTNSEVVTLPQLFVDGQYIGGVDTVERLNESGELRRILEPYQCKDACAVCTYCGGFQRLLCPICHGSKRSVHRNEFTVEFVALKCAKCDVFGMIRCPHC</sequence>
<feature type="region of interest" description="Disordered" evidence="16">
    <location>
        <begin position="960"/>
        <end position="1000"/>
    </location>
</feature>
<dbReference type="EMBL" id="ADTU01009520">
    <property type="status" value="NOT_ANNOTATED_CDS"/>
    <property type="molecule type" value="Genomic_DNA"/>
</dbReference>
<dbReference type="GO" id="GO:0046872">
    <property type="term" value="F:metal ion binding"/>
    <property type="evidence" value="ECO:0007669"/>
    <property type="project" value="UniProtKB-KW"/>
</dbReference>
<dbReference type="CDD" id="cd07302">
    <property type="entry name" value="CHD"/>
    <property type="match status" value="1"/>
</dbReference>
<keyword evidence="4" id="KW-0963">Cytoplasm</keyword>
<dbReference type="Pfam" id="PF00462">
    <property type="entry name" value="Glutaredoxin"/>
    <property type="match status" value="1"/>
</dbReference>
<proteinExistence type="predicted"/>
<dbReference type="GO" id="GO:0019934">
    <property type="term" value="P:cGMP-mediated signaling"/>
    <property type="evidence" value="ECO:0007669"/>
    <property type="project" value="TreeGrafter"/>
</dbReference>
<dbReference type="GO" id="GO:0020037">
    <property type="term" value="F:heme binding"/>
    <property type="evidence" value="ECO:0007669"/>
    <property type="project" value="InterPro"/>
</dbReference>
<dbReference type="Pfam" id="PF23733">
    <property type="entry name" value="GRXCR1-2_C"/>
    <property type="match status" value="1"/>
</dbReference>
<keyword evidence="10" id="KW-0456">Lyase</keyword>
<feature type="compositionally biased region" description="Basic and acidic residues" evidence="16">
    <location>
        <begin position="773"/>
        <end position="794"/>
    </location>
</feature>
<evidence type="ECO:0000256" key="7">
    <source>
        <dbReference type="ARBA" id="ARBA00022741"/>
    </source>
</evidence>
<evidence type="ECO:0000256" key="16">
    <source>
        <dbReference type="SAM" id="MobiDB-lite"/>
    </source>
</evidence>
<dbReference type="EMBL" id="ADTU01009526">
    <property type="status" value="NOT_ANNOTATED_CDS"/>
    <property type="molecule type" value="Genomic_DNA"/>
</dbReference>
<dbReference type="InterPro" id="IPR036249">
    <property type="entry name" value="Thioredoxin-like_sf"/>
</dbReference>
<accession>A0A158N9T7</accession>
<dbReference type="EMBL" id="ADTU01009525">
    <property type="status" value="NOT_ANNOTATED_CDS"/>
    <property type="molecule type" value="Genomic_DNA"/>
</dbReference>
<evidence type="ECO:0000256" key="15">
    <source>
        <dbReference type="ARBA" id="ARBA00043208"/>
    </source>
</evidence>
<keyword evidence="7" id="KW-0547">Nucleotide-binding</keyword>
<dbReference type="EMBL" id="ADTU01009523">
    <property type="status" value="NOT_ANNOTATED_CDS"/>
    <property type="molecule type" value="Genomic_DNA"/>
</dbReference>
<evidence type="ECO:0000256" key="13">
    <source>
        <dbReference type="ARBA" id="ARBA00039698"/>
    </source>
</evidence>
<feature type="domain" description="Guanylate cyclase" evidence="17">
    <location>
        <begin position="470"/>
        <end position="554"/>
    </location>
</feature>
<protein>
    <recommendedName>
        <fullName evidence="13">Guanylate cyclase soluble subunit beta-1</fullName>
        <ecNumber evidence="3">4.6.1.2</ecNumber>
    </recommendedName>
    <alternativeName>
        <fullName evidence="14">Guanylate cyclase soluble subunit beta-3</fullName>
    </alternativeName>
    <alternativeName>
        <fullName evidence="15">Soluble guanylate cyclase small subunit</fullName>
    </alternativeName>
</protein>
<dbReference type="InParanoid" id="A0A158N9T7"/>
<evidence type="ECO:0000256" key="10">
    <source>
        <dbReference type="ARBA" id="ARBA00023239"/>
    </source>
</evidence>
<dbReference type="GO" id="GO:0070482">
    <property type="term" value="P:response to oxygen levels"/>
    <property type="evidence" value="ECO:0007669"/>
    <property type="project" value="TreeGrafter"/>
</dbReference>
<dbReference type="SUPFAM" id="SSF55073">
    <property type="entry name" value="Nucleotide cyclase"/>
    <property type="match status" value="1"/>
</dbReference>
<evidence type="ECO:0000256" key="2">
    <source>
        <dbReference type="ARBA" id="ARBA00004496"/>
    </source>
</evidence>
<comment type="function">
    <text evidence="12">Mediates responses to nitric oxide (NO) by catalyzing the biosynthesis of the signaling molecule cGMP.</text>
</comment>
<dbReference type="Proteomes" id="UP000005205">
    <property type="component" value="Unassembled WGS sequence"/>
</dbReference>
<dbReference type="FunFam" id="3.30.450.260:FF:000001">
    <property type="entry name" value="guanylate cyclase soluble subunit beta-1 isoform X1"/>
    <property type="match status" value="1"/>
</dbReference>
<feature type="compositionally biased region" description="Low complexity" evidence="16">
    <location>
        <begin position="762"/>
        <end position="771"/>
    </location>
</feature>
<dbReference type="InterPro" id="IPR024096">
    <property type="entry name" value="NO_sig/Golgi_transp_ligand-bd"/>
</dbReference>
<evidence type="ECO:0000313" key="19">
    <source>
        <dbReference type="Proteomes" id="UP000005205"/>
    </source>
</evidence>
<dbReference type="SUPFAM" id="SSF52833">
    <property type="entry name" value="Thioredoxin-like"/>
    <property type="match status" value="1"/>
</dbReference>
<dbReference type="SUPFAM" id="SSF111126">
    <property type="entry name" value="Ligand-binding domain in the NO signalling and Golgi transport"/>
    <property type="match status" value="1"/>
</dbReference>
<evidence type="ECO:0000256" key="4">
    <source>
        <dbReference type="ARBA" id="ARBA00022490"/>
    </source>
</evidence>
<dbReference type="GO" id="GO:0004383">
    <property type="term" value="F:guanylate cyclase activity"/>
    <property type="evidence" value="ECO:0007669"/>
    <property type="project" value="UniProtKB-EC"/>
</dbReference>
<dbReference type="SMART" id="SM00044">
    <property type="entry name" value="CYCc"/>
    <property type="match status" value="1"/>
</dbReference>
<dbReference type="InterPro" id="IPR002109">
    <property type="entry name" value="Glutaredoxin"/>
</dbReference>
<evidence type="ECO:0000256" key="12">
    <source>
        <dbReference type="ARBA" id="ARBA00037442"/>
    </source>
</evidence>
<dbReference type="InterPro" id="IPR011644">
    <property type="entry name" value="Heme_NO-bd"/>
</dbReference>
<gene>
    <name evidence="18" type="primary">105617343</name>
</gene>
<keyword evidence="9" id="KW-0342">GTP-binding</keyword>
<dbReference type="InterPro" id="IPR038158">
    <property type="entry name" value="H-NOX_domain_sf"/>
</dbReference>
<dbReference type="PANTHER" id="PTHR45655">
    <property type="entry name" value="GUANYLATE CYCLASE SOLUBLE SUBUNIT BETA-2"/>
    <property type="match status" value="1"/>
</dbReference>
<dbReference type="Pfam" id="PF00211">
    <property type="entry name" value="Guanylate_cyc"/>
    <property type="match status" value="1"/>
</dbReference>
<dbReference type="AlphaFoldDB" id="A0A158N9T7"/>
<keyword evidence="5" id="KW-0349">Heme</keyword>
<dbReference type="PROSITE" id="PS51354">
    <property type="entry name" value="GLUTAREDOXIN_2"/>
    <property type="match status" value="1"/>
</dbReference>
<keyword evidence="8" id="KW-0408">Iron</keyword>
<dbReference type="GO" id="GO:0008074">
    <property type="term" value="C:guanylate cyclase complex, soluble"/>
    <property type="evidence" value="ECO:0007669"/>
    <property type="project" value="TreeGrafter"/>
</dbReference>
<dbReference type="InterPro" id="IPR001054">
    <property type="entry name" value="A/G_cyclase"/>
</dbReference>
<dbReference type="STRING" id="12957.A0A158N9T7"/>
<feature type="region of interest" description="Disordered" evidence="16">
    <location>
        <begin position="752"/>
        <end position="802"/>
    </location>
</feature>
<dbReference type="eggNOG" id="KOG2824">
    <property type="taxonomic scope" value="Eukaryota"/>
</dbReference>
<reference evidence="19" key="1">
    <citation type="journal article" date="2011" name="PLoS Genet.">
        <title>The genome sequence of the leaf-cutter ant Atta cephalotes reveals insights into its obligate symbiotic lifestyle.</title>
        <authorList>
            <person name="Suen G."/>
            <person name="Teiling C."/>
            <person name="Li L."/>
            <person name="Holt C."/>
            <person name="Abouheif E."/>
            <person name="Bornberg-Bauer E."/>
            <person name="Bouffard P."/>
            <person name="Caldera E.J."/>
            <person name="Cash E."/>
            <person name="Cavanaugh A."/>
            <person name="Denas O."/>
            <person name="Elhaik E."/>
            <person name="Fave M.J."/>
            <person name="Gadau J."/>
            <person name="Gibson J.D."/>
            <person name="Graur D."/>
            <person name="Grubbs K.J."/>
            <person name="Hagen D.E."/>
            <person name="Harkins T.T."/>
            <person name="Helmkampf M."/>
            <person name="Hu H."/>
            <person name="Johnson B.R."/>
            <person name="Kim J."/>
            <person name="Marsh S.E."/>
            <person name="Moeller J.A."/>
            <person name="Munoz-Torres M.C."/>
            <person name="Murphy M.C."/>
            <person name="Naughton M.C."/>
            <person name="Nigam S."/>
            <person name="Overson R."/>
            <person name="Rajakumar R."/>
            <person name="Reese J.T."/>
            <person name="Scott J.J."/>
            <person name="Smith C.R."/>
            <person name="Tao S."/>
            <person name="Tsutsui N.D."/>
            <person name="Viljakainen L."/>
            <person name="Wissler L."/>
            <person name="Yandell M.D."/>
            <person name="Zimmer F."/>
            <person name="Taylor J."/>
            <person name="Slater S.C."/>
            <person name="Clifton S.W."/>
            <person name="Warren W.C."/>
            <person name="Elsik C.G."/>
            <person name="Smith C.D."/>
            <person name="Weinstock G.M."/>
            <person name="Gerardo N.M."/>
            <person name="Currie C.R."/>
        </authorList>
    </citation>
    <scope>NUCLEOTIDE SEQUENCE [LARGE SCALE GENOMIC DNA]</scope>
</reference>
<dbReference type="EMBL" id="ADTU01009524">
    <property type="status" value="NOT_ANNOTATED_CDS"/>
    <property type="molecule type" value="Genomic_DNA"/>
</dbReference>
<name>A0A158N9T7_ATTCE</name>
<dbReference type="FunFam" id="3.90.1520.10:FF:000001">
    <property type="entry name" value="Guanylate cyclase soluble subunit beta-1"/>
    <property type="match status" value="1"/>
</dbReference>
<keyword evidence="6" id="KW-0479">Metal-binding</keyword>
<evidence type="ECO:0000256" key="1">
    <source>
        <dbReference type="ARBA" id="ARBA00001971"/>
    </source>
</evidence>
<dbReference type="InterPro" id="IPR042463">
    <property type="entry name" value="HNOB_dom_associated_sf"/>
</dbReference>
<evidence type="ECO:0000256" key="9">
    <source>
        <dbReference type="ARBA" id="ARBA00023134"/>
    </source>
</evidence>
<dbReference type="EnsemblMetazoa" id="XM_012198905.1">
    <property type="protein sequence ID" value="XP_012054295.1"/>
    <property type="gene ID" value="LOC105617343"/>
</dbReference>
<evidence type="ECO:0000256" key="5">
    <source>
        <dbReference type="ARBA" id="ARBA00022617"/>
    </source>
</evidence>
<dbReference type="PROSITE" id="PS50125">
    <property type="entry name" value="GUANYLATE_CYCLASE_2"/>
    <property type="match status" value="1"/>
</dbReference>
<evidence type="ECO:0000259" key="17">
    <source>
        <dbReference type="PROSITE" id="PS50125"/>
    </source>
</evidence>
<dbReference type="Pfam" id="PF07701">
    <property type="entry name" value="HNOBA"/>
    <property type="match status" value="1"/>
</dbReference>
<dbReference type="InterPro" id="IPR029787">
    <property type="entry name" value="Nucleotide_cyclase"/>
</dbReference>
<evidence type="ECO:0000256" key="3">
    <source>
        <dbReference type="ARBA" id="ARBA00012202"/>
    </source>
</evidence>
<dbReference type="EMBL" id="ADTU01009522">
    <property type="status" value="NOT_ANNOTATED_CDS"/>
    <property type="molecule type" value="Genomic_DNA"/>
</dbReference>
<comment type="subcellular location">
    <subcellularLocation>
        <location evidence="2">Cytoplasm</location>
    </subcellularLocation>
</comment>
<evidence type="ECO:0000256" key="14">
    <source>
        <dbReference type="ARBA" id="ARBA00041698"/>
    </source>
</evidence>
<dbReference type="Gene3D" id="3.30.450.260">
    <property type="entry name" value="Haem NO binding associated domain"/>
    <property type="match status" value="1"/>
</dbReference>
<dbReference type="Gene3D" id="6.10.250.780">
    <property type="match status" value="1"/>
</dbReference>